<keyword evidence="2" id="KW-1185">Reference proteome</keyword>
<name>A0A7W9ZC39_9SPIR</name>
<organism evidence="1 2">
    <name type="scientific">Borreliella lanei</name>
    <dbReference type="NCBI Taxonomy" id="373540"/>
    <lineage>
        <taxon>Bacteria</taxon>
        <taxon>Pseudomonadati</taxon>
        <taxon>Spirochaetota</taxon>
        <taxon>Spirochaetia</taxon>
        <taxon>Spirochaetales</taxon>
        <taxon>Borreliaceae</taxon>
        <taxon>Borreliella</taxon>
    </lineage>
</organism>
<reference evidence="1 2" key="1">
    <citation type="submission" date="2020-08" db="EMBL/GenBank/DDBJ databases">
        <title>Genomic Encyclopedia of Type Strains, Phase IV (KMG-IV): sequencing the most valuable type-strain genomes for metagenomic binning, comparative biology and taxonomic classification.</title>
        <authorList>
            <person name="Goeker M."/>
        </authorList>
    </citation>
    <scope>NUCLEOTIDE SEQUENCE [LARGE SCALE GENOMIC DNA]</scope>
    <source>
        <strain evidence="1 2">DSM 17992</strain>
    </source>
</reference>
<dbReference type="RefSeq" id="WP_184107886.1">
    <property type="nucleotide sequence ID" value="NZ_CP179529.1"/>
</dbReference>
<evidence type="ECO:0000313" key="2">
    <source>
        <dbReference type="Proteomes" id="UP000575983"/>
    </source>
</evidence>
<accession>A0A7W9ZC39</accession>
<gene>
    <name evidence="1" type="ORF">HNQ06_001050</name>
</gene>
<protein>
    <submittedName>
        <fullName evidence="1">Uncharacterized protein</fullName>
    </submittedName>
</protein>
<comment type="caution">
    <text evidence="1">The sequence shown here is derived from an EMBL/GenBank/DDBJ whole genome shotgun (WGS) entry which is preliminary data.</text>
</comment>
<dbReference type="Proteomes" id="UP000575983">
    <property type="component" value="Unassembled WGS sequence"/>
</dbReference>
<dbReference type="AlphaFoldDB" id="A0A7W9ZC39"/>
<proteinExistence type="predicted"/>
<dbReference type="EMBL" id="JACHFC010000009">
    <property type="protein sequence ID" value="MBB6208520.1"/>
    <property type="molecule type" value="Genomic_DNA"/>
</dbReference>
<sequence length="64" mass="7474">MLTVYIKHLKKIKLNYGFANRDKVEAFDFVIGIGTFLPEVIKIILNEIPIDSEKQEDCINFHIH</sequence>
<evidence type="ECO:0000313" key="1">
    <source>
        <dbReference type="EMBL" id="MBB6208520.1"/>
    </source>
</evidence>